<keyword evidence="2" id="KW-1185">Reference proteome</keyword>
<reference evidence="2" key="1">
    <citation type="submission" date="2014-04" db="EMBL/GenBank/DDBJ databases">
        <title>Evolutionary Origins and Diversification of the Mycorrhizal Mutualists.</title>
        <authorList>
            <consortium name="DOE Joint Genome Institute"/>
            <consortium name="Mycorrhizal Genomics Consortium"/>
            <person name="Kohler A."/>
            <person name="Kuo A."/>
            <person name="Nagy L.G."/>
            <person name="Floudas D."/>
            <person name="Copeland A."/>
            <person name="Barry K.W."/>
            <person name="Cichocki N."/>
            <person name="Veneault-Fourrey C."/>
            <person name="LaButti K."/>
            <person name="Lindquist E.A."/>
            <person name="Lipzen A."/>
            <person name="Lundell T."/>
            <person name="Morin E."/>
            <person name="Murat C."/>
            <person name="Riley R."/>
            <person name="Ohm R."/>
            <person name="Sun H."/>
            <person name="Tunlid A."/>
            <person name="Henrissat B."/>
            <person name="Grigoriev I.V."/>
            <person name="Hibbett D.S."/>
            <person name="Martin F."/>
        </authorList>
    </citation>
    <scope>NUCLEOTIDE SEQUENCE [LARGE SCALE GENOMIC DNA]</scope>
    <source>
        <strain evidence="2">FD-334 SS-4</strain>
    </source>
</reference>
<protein>
    <submittedName>
        <fullName evidence="1">Uncharacterized protein</fullName>
    </submittedName>
</protein>
<dbReference type="Proteomes" id="UP000054270">
    <property type="component" value="Unassembled WGS sequence"/>
</dbReference>
<dbReference type="EMBL" id="KN817828">
    <property type="protein sequence ID" value="KJA12946.1"/>
    <property type="molecule type" value="Genomic_DNA"/>
</dbReference>
<gene>
    <name evidence="1" type="ORF">HYPSUDRAFT_209967</name>
</gene>
<accession>A0A0D2N861</accession>
<organism evidence="1 2">
    <name type="scientific">Hypholoma sublateritium (strain FD-334 SS-4)</name>
    <dbReference type="NCBI Taxonomy" id="945553"/>
    <lineage>
        <taxon>Eukaryota</taxon>
        <taxon>Fungi</taxon>
        <taxon>Dikarya</taxon>
        <taxon>Basidiomycota</taxon>
        <taxon>Agaricomycotina</taxon>
        <taxon>Agaricomycetes</taxon>
        <taxon>Agaricomycetidae</taxon>
        <taxon>Agaricales</taxon>
        <taxon>Agaricineae</taxon>
        <taxon>Strophariaceae</taxon>
        <taxon>Hypholoma</taxon>
    </lineage>
</organism>
<proteinExistence type="predicted"/>
<evidence type="ECO:0000313" key="2">
    <source>
        <dbReference type="Proteomes" id="UP000054270"/>
    </source>
</evidence>
<sequence>MHYIVSLGLCQRRYLNSTSLSDAPTRIYRQGLDIISARVSRGIVRKATVRTVLCAPFESYGLQREATISAGLHSLRGHPAGTVVVLPYAETDHARRSHNLKYSLVHAVAVLCPYSESVQALSAACICGCSRYVFLYVFLEVHPRCTHPRDAASGREGAQFDTAAAAGATRPVYSWRASSIRTLQSSFRVYTYIPASTTPPALCVAQPRATSPSFSSDHVCACHQAHRELVASRKDIIRLKWTTIPTDVGAVRRGYKSAIRTGDEA</sequence>
<dbReference type="AlphaFoldDB" id="A0A0D2N861"/>
<evidence type="ECO:0000313" key="1">
    <source>
        <dbReference type="EMBL" id="KJA12946.1"/>
    </source>
</evidence>
<name>A0A0D2N861_HYPSF</name>